<dbReference type="InterPro" id="IPR011067">
    <property type="entry name" value="Plasmid_toxin/cell-grow_inhib"/>
</dbReference>
<dbReference type="GO" id="GO:0003677">
    <property type="term" value="F:DNA binding"/>
    <property type="evidence" value="ECO:0007669"/>
    <property type="project" value="InterPro"/>
</dbReference>
<reference evidence="1 2" key="1">
    <citation type="submission" date="2017-03" db="EMBL/GenBank/DDBJ databases">
        <title>Complete genome sequence of Candidatus 'Thiodictyon syntrophicum' sp. nov. strain Cad16T, a photolithoautotroph purple sulfur bacterium isolated from an alpine meromictic lake.</title>
        <authorList>
            <person name="Luedin S.M."/>
            <person name="Pothier J.F."/>
            <person name="Danza F."/>
            <person name="Storelli N."/>
            <person name="Wittwer M."/>
            <person name="Tonolla M."/>
        </authorList>
    </citation>
    <scope>NUCLEOTIDE SEQUENCE [LARGE SCALE GENOMIC DNA]</scope>
    <source>
        <strain evidence="1 2">Cad16T</strain>
    </source>
</reference>
<dbReference type="Pfam" id="PF02452">
    <property type="entry name" value="PemK_toxin"/>
    <property type="match status" value="1"/>
</dbReference>
<dbReference type="KEGG" id="tsy:THSYN_11900"/>
<dbReference type="RefSeq" id="WP_100919355.1">
    <property type="nucleotide sequence ID" value="NZ_CP020370.1"/>
</dbReference>
<gene>
    <name evidence="1" type="ORF">THSYN_11900</name>
</gene>
<proteinExistence type="predicted"/>
<dbReference type="Proteomes" id="UP000232638">
    <property type="component" value="Chromosome"/>
</dbReference>
<protein>
    <submittedName>
        <fullName evidence="1">Growth inhibitor PemK</fullName>
    </submittedName>
</protein>
<organism evidence="1 2">
    <name type="scientific">Candidatus Thiodictyon syntrophicum</name>
    <dbReference type="NCBI Taxonomy" id="1166950"/>
    <lineage>
        <taxon>Bacteria</taxon>
        <taxon>Pseudomonadati</taxon>
        <taxon>Pseudomonadota</taxon>
        <taxon>Gammaproteobacteria</taxon>
        <taxon>Chromatiales</taxon>
        <taxon>Chromatiaceae</taxon>
        <taxon>Thiodictyon</taxon>
    </lineage>
</organism>
<dbReference type="Gene3D" id="2.30.30.110">
    <property type="match status" value="1"/>
</dbReference>
<keyword evidence="2" id="KW-1185">Reference proteome</keyword>
<dbReference type="OrthoDB" id="7432864at2"/>
<dbReference type="InterPro" id="IPR003477">
    <property type="entry name" value="PemK-like"/>
</dbReference>
<name>A0A2K8U983_9GAMM</name>
<dbReference type="EMBL" id="CP020370">
    <property type="protein sequence ID" value="AUB81591.1"/>
    <property type="molecule type" value="Genomic_DNA"/>
</dbReference>
<accession>A0A2K8U983</accession>
<evidence type="ECO:0000313" key="2">
    <source>
        <dbReference type="Proteomes" id="UP000232638"/>
    </source>
</evidence>
<dbReference type="AlphaFoldDB" id="A0A2K8U983"/>
<sequence length="145" mass="16009">MPLPEPHPGLVIGYRYLWDAEAQAGHEEGRKNRPCIVVLTVMQAQGGPVVTVAPITHAAPRDPDCAVEVPLSTKRRLGLDAERSWVLVSEVNRFVWPGPDLVPISRAAPGRYDYGVLPPRLFAQVVERLVTVARSRKAKTDVRTD</sequence>
<evidence type="ECO:0000313" key="1">
    <source>
        <dbReference type="EMBL" id="AUB81591.1"/>
    </source>
</evidence>